<dbReference type="InterPro" id="IPR033138">
    <property type="entry name" value="Cu_oxidase_CS"/>
</dbReference>
<proteinExistence type="inferred from homology"/>
<dbReference type="EMBL" id="JAZHXJ010000111">
    <property type="protein sequence ID" value="KAL1874014.1"/>
    <property type="molecule type" value="Genomic_DNA"/>
</dbReference>
<evidence type="ECO:0000256" key="3">
    <source>
        <dbReference type="ARBA" id="ARBA00010609"/>
    </source>
</evidence>
<evidence type="ECO:0000256" key="7">
    <source>
        <dbReference type="ARBA" id="ARBA00023008"/>
    </source>
</evidence>
<dbReference type="CDD" id="cd13880">
    <property type="entry name" value="CuRO_2_MaLCC_like"/>
    <property type="match status" value="1"/>
</dbReference>
<keyword evidence="8" id="KW-0325">Glycoprotein</keyword>
<feature type="domain" description="Plastocyanin-like" evidence="11">
    <location>
        <begin position="200"/>
        <end position="346"/>
    </location>
</feature>
<dbReference type="PROSITE" id="PS00079">
    <property type="entry name" value="MULTICOPPER_OXIDASE1"/>
    <property type="match status" value="1"/>
</dbReference>
<gene>
    <name evidence="14" type="ORF">VTK73DRAFT_568</name>
</gene>
<feature type="domain" description="Plastocyanin-like" evidence="13">
    <location>
        <begin position="80"/>
        <end position="190"/>
    </location>
</feature>
<protein>
    <recommendedName>
        <fullName evidence="4">laccase</fullName>
        <ecNumber evidence="4">1.10.3.2</ecNumber>
    </recommendedName>
</protein>
<evidence type="ECO:0000256" key="5">
    <source>
        <dbReference type="ARBA" id="ARBA00022723"/>
    </source>
</evidence>
<evidence type="ECO:0000256" key="10">
    <source>
        <dbReference type="SAM" id="SignalP"/>
    </source>
</evidence>
<evidence type="ECO:0000256" key="9">
    <source>
        <dbReference type="ARBA" id="ARBA00023185"/>
    </source>
</evidence>
<keyword evidence="10" id="KW-0732">Signal</keyword>
<dbReference type="InterPro" id="IPR008972">
    <property type="entry name" value="Cupredoxin"/>
</dbReference>
<dbReference type="PANTHER" id="PTHR11709">
    <property type="entry name" value="MULTI-COPPER OXIDASE"/>
    <property type="match status" value="1"/>
</dbReference>
<dbReference type="InterPro" id="IPR045087">
    <property type="entry name" value="Cu-oxidase_fam"/>
</dbReference>
<dbReference type="Pfam" id="PF00394">
    <property type="entry name" value="Cu-oxidase"/>
    <property type="match status" value="1"/>
</dbReference>
<keyword evidence="7" id="KW-0186">Copper</keyword>
<dbReference type="InterPro" id="IPR011706">
    <property type="entry name" value="Cu-oxidase_C"/>
</dbReference>
<evidence type="ECO:0000256" key="8">
    <source>
        <dbReference type="ARBA" id="ARBA00023180"/>
    </source>
</evidence>
<accession>A0ABR3XDK5</accession>
<dbReference type="Proteomes" id="UP001586593">
    <property type="component" value="Unassembled WGS sequence"/>
</dbReference>
<evidence type="ECO:0000256" key="6">
    <source>
        <dbReference type="ARBA" id="ARBA00023002"/>
    </source>
</evidence>
<dbReference type="Gene3D" id="2.60.40.420">
    <property type="entry name" value="Cupredoxins - blue copper proteins"/>
    <property type="match status" value="3"/>
</dbReference>
<keyword evidence="6" id="KW-0560">Oxidoreductase</keyword>
<evidence type="ECO:0000259" key="12">
    <source>
        <dbReference type="Pfam" id="PF07731"/>
    </source>
</evidence>
<keyword evidence="15" id="KW-1185">Reference proteome</keyword>
<dbReference type="InterPro" id="IPR002355">
    <property type="entry name" value="Cu_oxidase_Cu_BS"/>
</dbReference>
<evidence type="ECO:0000256" key="1">
    <source>
        <dbReference type="ARBA" id="ARBA00000349"/>
    </source>
</evidence>
<sequence length="590" mass="64569">MRSLYSALVWAAAFLLHRPVQGAPSAELVNRAATCNTPSNRACWTNGFDINTDYYSKTPFTGVTRTYNFDITEVDNWKGPDGVVKSKVMLINGKLPGPTIFADWGDRINVTVTNHLRDNGTSIHWHGIRQLGSNLHDGANGITECPIPPKGGKRTYSFLATQYGTGWYHSHFSAQYGNGVVGTVQINGPASLPYDIDLGVFPISDYYYDTADNLVEFTKNNGPPPSDNVLFNGTNIHPVTGQGKYATVTLTPGKRHLLRLINLSVENHFTVSLVGHDMTVVAADFVPVNAFTTDNLFLAVGARYDVTIDASKAVGNYWFNVTYGGNGFCGLSNNPNPAAIFRYSGAPNALPTDQGKTPVDSLCNDNLNLTPVVPRSVQTGNFRPDPSNTLPVHLDLTGSPLFVWKVNGSAINVDWGKPVVQYVMEGNSAFPTSENIISLNNANQYTFWLIENDPDQAISLPHPFHLHGHDFLVLGRSPDAQPAAQTRYVFDPSTDLARLKGNNPTRRDVTMLPAKGWILIAFQTDNPGAWLMHCHIAWHVSGGLSVDFLERASDLKKNFTAADTAVFNNNCNAWRAYAPTDPWPKSDSGI</sequence>
<keyword evidence="5" id="KW-0479">Metal-binding</keyword>
<comment type="cofactor">
    <cofactor evidence="2">
        <name>Cu cation</name>
        <dbReference type="ChEBI" id="CHEBI:23378"/>
    </cofactor>
</comment>
<evidence type="ECO:0000259" key="11">
    <source>
        <dbReference type="Pfam" id="PF00394"/>
    </source>
</evidence>
<keyword evidence="9" id="KW-0439">Lignin degradation</keyword>
<feature type="signal peptide" evidence="10">
    <location>
        <begin position="1"/>
        <end position="22"/>
    </location>
</feature>
<comment type="catalytic activity">
    <reaction evidence="1">
        <text>4 hydroquinone + O2 = 4 benzosemiquinone + 2 H2O</text>
        <dbReference type="Rhea" id="RHEA:11276"/>
        <dbReference type="ChEBI" id="CHEBI:15377"/>
        <dbReference type="ChEBI" id="CHEBI:15379"/>
        <dbReference type="ChEBI" id="CHEBI:17594"/>
        <dbReference type="ChEBI" id="CHEBI:17977"/>
        <dbReference type="EC" id="1.10.3.2"/>
    </reaction>
</comment>
<evidence type="ECO:0000259" key="13">
    <source>
        <dbReference type="Pfam" id="PF07732"/>
    </source>
</evidence>
<dbReference type="EC" id="1.10.3.2" evidence="4"/>
<dbReference type="PANTHER" id="PTHR11709:SF87">
    <property type="entry name" value="LACCASE"/>
    <property type="match status" value="1"/>
</dbReference>
<dbReference type="CDD" id="cd13854">
    <property type="entry name" value="CuRO_1_MaLCC_like"/>
    <property type="match status" value="1"/>
</dbReference>
<dbReference type="InterPro" id="IPR001117">
    <property type="entry name" value="Cu-oxidase_2nd"/>
</dbReference>
<comment type="caution">
    <text evidence="14">The sequence shown here is derived from an EMBL/GenBank/DDBJ whole genome shotgun (WGS) entry which is preliminary data.</text>
</comment>
<dbReference type="InterPro" id="IPR011707">
    <property type="entry name" value="Cu-oxidase-like_N"/>
</dbReference>
<reference evidence="14 15" key="1">
    <citation type="journal article" date="2024" name="Commun. Biol.">
        <title>Comparative genomic analysis of thermophilic fungi reveals convergent evolutionary adaptations and gene losses.</title>
        <authorList>
            <person name="Steindorff A.S."/>
            <person name="Aguilar-Pontes M.V."/>
            <person name="Robinson A.J."/>
            <person name="Andreopoulos B."/>
            <person name="LaButti K."/>
            <person name="Kuo A."/>
            <person name="Mondo S."/>
            <person name="Riley R."/>
            <person name="Otillar R."/>
            <person name="Haridas S."/>
            <person name="Lipzen A."/>
            <person name="Grimwood J."/>
            <person name="Schmutz J."/>
            <person name="Clum A."/>
            <person name="Reid I.D."/>
            <person name="Moisan M.C."/>
            <person name="Butler G."/>
            <person name="Nguyen T.T.M."/>
            <person name="Dewar K."/>
            <person name="Conant G."/>
            <person name="Drula E."/>
            <person name="Henrissat B."/>
            <person name="Hansel C."/>
            <person name="Singer S."/>
            <person name="Hutchinson M.I."/>
            <person name="de Vries R.P."/>
            <person name="Natvig D.O."/>
            <person name="Powell A.J."/>
            <person name="Tsang A."/>
            <person name="Grigoriev I.V."/>
        </authorList>
    </citation>
    <scope>NUCLEOTIDE SEQUENCE [LARGE SCALE GENOMIC DNA]</scope>
    <source>
        <strain evidence="14 15">ATCC 24622</strain>
    </source>
</reference>
<evidence type="ECO:0000313" key="15">
    <source>
        <dbReference type="Proteomes" id="UP001586593"/>
    </source>
</evidence>
<feature type="chain" id="PRO_5046617620" description="laccase" evidence="10">
    <location>
        <begin position="23"/>
        <end position="590"/>
    </location>
</feature>
<dbReference type="Pfam" id="PF07732">
    <property type="entry name" value="Cu-oxidase_3"/>
    <property type="match status" value="1"/>
</dbReference>
<dbReference type="PROSITE" id="PS00080">
    <property type="entry name" value="MULTICOPPER_OXIDASE2"/>
    <property type="match status" value="1"/>
</dbReference>
<evidence type="ECO:0000256" key="4">
    <source>
        <dbReference type="ARBA" id="ARBA00012297"/>
    </source>
</evidence>
<comment type="similarity">
    <text evidence="3">Belongs to the multicopper oxidase family.</text>
</comment>
<evidence type="ECO:0000313" key="14">
    <source>
        <dbReference type="EMBL" id="KAL1874014.1"/>
    </source>
</evidence>
<organism evidence="14 15">
    <name type="scientific">Phialemonium thermophilum</name>
    <dbReference type="NCBI Taxonomy" id="223376"/>
    <lineage>
        <taxon>Eukaryota</taxon>
        <taxon>Fungi</taxon>
        <taxon>Dikarya</taxon>
        <taxon>Ascomycota</taxon>
        <taxon>Pezizomycotina</taxon>
        <taxon>Sordariomycetes</taxon>
        <taxon>Sordariomycetidae</taxon>
        <taxon>Cephalothecales</taxon>
        <taxon>Cephalothecaceae</taxon>
        <taxon>Phialemonium</taxon>
    </lineage>
</organism>
<feature type="domain" description="Plastocyanin-like" evidence="12">
    <location>
        <begin position="425"/>
        <end position="552"/>
    </location>
</feature>
<dbReference type="CDD" id="cd13901">
    <property type="entry name" value="CuRO_3_MaLCC_like"/>
    <property type="match status" value="1"/>
</dbReference>
<name>A0ABR3XDK5_9PEZI</name>
<evidence type="ECO:0000256" key="2">
    <source>
        <dbReference type="ARBA" id="ARBA00001935"/>
    </source>
</evidence>
<dbReference type="Pfam" id="PF07731">
    <property type="entry name" value="Cu-oxidase_2"/>
    <property type="match status" value="1"/>
</dbReference>
<dbReference type="SUPFAM" id="SSF49503">
    <property type="entry name" value="Cupredoxins"/>
    <property type="match status" value="3"/>
</dbReference>